<feature type="region of interest" description="Disordered" evidence="5">
    <location>
        <begin position="24"/>
        <end position="70"/>
    </location>
</feature>
<dbReference type="Gene3D" id="1.10.10.2830">
    <property type="match status" value="1"/>
</dbReference>
<comment type="caution">
    <text evidence="7">The sequence shown here is derived from an EMBL/GenBank/DDBJ whole genome shotgun (WGS) entry which is preliminary data.</text>
</comment>
<dbReference type="Pfam" id="PF02195">
    <property type="entry name" value="ParB_N"/>
    <property type="match status" value="1"/>
</dbReference>
<reference evidence="7 8" key="1">
    <citation type="submission" date="2019-08" db="EMBL/GenBank/DDBJ databases">
        <title>In-depth cultivation of the pig gut microbiome towards novel bacterial diversity and tailored functional studies.</title>
        <authorList>
            <person name="Wylensek D."/>
            <person name="Hitch T.C.A."/>
            <person name="Clavel T."/>
        </authorList>
    </citation>
    <scope>NUCLEOTIDE SEQUENCE [LARGE SCALE GENOMIC DNA]</scope>
    <source>
        <strain evidence="7 8">Oil+RF-744-WCA-WT-13</strain>
    </source>
</reference>
<dbReference type="Pfam" id="PF17762">
    <property type="entry name" value="HTH_ParB"/>
    <property type="match status" value="1"/>
</dbReference>
<dbReference type="Proteomes" id="UP000466864">
    <property type="component" value="Unassembled WGS sequence"/>
</dbReference>
<keyword evidence="3" id="KW-0159">Chromosome partition</keyword>
<evidence type="ECO:0000256" key="1">
    <source>
        <dbReference type="ARBA" id="ARBA00004453"/>
    </source>
</evidence>
<evidence type="ECO:0000256" key="3">
    <source>
        <dbReference type="ARBA" id="ARBA00022829"/>
    </source>
</evidence>
<feature type="domain" description="ParB-like N-terminal" evidence="6">
    <location>
        <begin position="80"/>
        <end position="169"/>
    </location>
</feature>
<dbReference type="GO" id="GO:0003677">
    <property type="term" value="F:DNA binding"/>
    <property type="evidence" value="ECO:0007669"/>
    <property type="project" value="UniProtKB-KW"/>
</dbReference>
<evidence type="ECO:0000259" key="6">
    <source>
        <dbReference type="SMART" id="SM00470"/>
    </source>
</evidence>
<dbReference type="FunFam" id="3.90.1530.30:FF:000001">
    <property type="entry name" value="Chromosome partitioning protein ParB"/>
    <property type="match status" value="1"/>
</dbReference>
<dbReference type="Gene3D" id="3.90.1530.30">
    <property type="match status" value="1"/>
</dbReference>
<name>A0A7X2TP69_9FIRM</name>
<evidence type="ECO:0000256" key="4">
    <source>
        <dbReference type="ARBA" id="ARBA00023125"/>
    </source>
</evidence>
<keyword evidence="8" id="KW-1185">Reference proteome</keyword>
<evidence type="ECO:0000313" key="7">
    <source>
        <dbReference type="EMBL" id="MST83034.1"/>
    </source>
</evidence>
<dbReference type="SUPFAM" id="SSF109709">
    <property type="entry name" value="KorB DNA-binding domain-like"/>
    <property type="match status" value="1"/>
</dbReference>
<dbReference type="GO" id="GO:0007059">
    <property type="term" value="P:chromosome segregation"/>
    <property type="evidence" value="ECO:0007669"/>
    <property type="project" value="UniProtKB-KW"/>
</dbReference>
<organism evidence="7 8">
    <name type="scientific">Bilifractor porci</name>
    <dbReference type="NCBI Taxonomy" id="2606636"/>
    <lineage>
        <taxon>Bacteria</taxon>
        <taxon>Bacillati</taxon>
        <taxon>Bacillota</taxon>
        <taxon>Clostridia</taxon>
        <taxon>Lachnospirales</taxon>
        <taxon>Lachnospiraceae</taxon>
        <taxon>Bilifractor</taxon>
    </lineage>
</organism>
<accession>A0A7X2TP69</accession>
<dbReference type="InterPro" id="IPR004437">
    <property type="entry name" value="ParB/RepB/Spo0J"/>
</dbReference>
<dbReference type="RefSeq" id="WP_154458936.1">
    <property type="nucleotide sequence ID" value="NZ_VUMV01000013.1"/>
</dbReference>
<feature type="compositionally biased region" description="Polar residues" evidence="5">
    <location>
        <begin position="35"/>
        <end position="58"/>
    </location>
</feature>
<evidence type="ECO:0000256" key="5">
    <source>
        <dbReference type="SAM" id="MobiDB-lite"/>
    </source>
</evidence>
<dbReference type="GO" id="GO:0005694">
    <property type="term" value="C:chromosome"/>
    <property type="evidence" value="ECO:0007669"/>
    <property type="project" value="TreeGrafter"/>
</dbReference>
<keyword evidence="4" id="KW-0238">DNA-binding</keyword>
<proteinExistence type="inferred from homology"/>
<dbReference type="InterPro" id="IPR057240">
    <property type="entry name" value="ParB_dimer_C"/>
</dbReference>
<dbReference type="FunFam" id="1.10.10.2830:FF:000001">
    <property type="entry name" value="Chromosome partitioning protein ParB"/>
    <property type="match status" value="1"/>
</dbReference>
<dbReference type="GO" id="GO:0045881">
    <property type="term" value="P:positive regulation of sporulation resulting in formation of a cellular spore"/>
    <property type="evidence" value="ECO:0007669"/>
    <property type="project" value="TreeGrafter"/>
</dbReference>
<comment type="subcellular location">
    <subcellularLocation>
        <location evidence="1">Cytoplasm</location>
        <location evidence="1">Nucleoid</location>
    </subcellularLocation>
</comment>
<comment type="similarity">
    <text evidence="2">Belongs to the ParB family.</text>
</comment>
<dbReference type="SUPFAM" id="SSF110849">
    <property type="entry name" value="ParB/Sulfiredoxin"/>
    <property type="match status" value="1"/>
</dbReference>
<dbReference type="Pfam" id="PF23552">
    <property type="entry name" value="ParB_C"/>
    <property type="match status" value="1"/>
</dbReference>
<dbReference type="InterPro" id="IPR050336">
    <property type="entry name" value="Chromosome_partition/occlusion"/>
</dbReference>
<dbReference type="AlphaFoldDB" id="A0A7X2TP69"/>
<gene>
    <name evidence="7" type="ORF">FYJ60_12075</name>
</gene>
<dbReference type="EMBL" id="VUMV01000013">
    <property type="protein sequence ID" value="MST83034.1"/>
    <property type="molecule type" value="Genomic_DNA"/>
</dbReference>
<dbReference type="PANTHER" id="PTHR33375">
    <property type="entry name" value="CHROMOSOME-PARTITIONING PROTEIN PARB-RELATED"/>
    <property type="match status" value="1"/>
</dbReference>
<dbReference type="InterPro" id="IPR036086">
    <property type="entry name" value="ParB/Sulfiredoxin_sf"/>
</dbReference>
<sequence length="340" mass="37569">MAARGGLNKGRGLGALIPNKLQEAEIEAPDRSSKRTSGNLAGTVNSGSSQLNSAGTSETGEDKKTAAGAEKKTEALAGSKMVRITEVVPNQSQPRKVFEEESIHDLAASIQKYGILQPLLVQKKGKYYEIIAGERRWRAAKEAGIKEVPVIVREFKEQDAVAISLIENIQRENLNPIEEARAYERLINEFGLTQNEVANRVSKSRTAVTNIMRLLKLTEEVRKYVTDGALSMGHARALLALEDSEMQKAAADQIIQRGFSVREAEALVKRLMSPAQQEKKVQKDPQREIVYRQLEEQMKKKTGTKVSIHQKSGQKGKIEIEYYSDEDLDRIAALIGGGSL</sequence>
<dbReference type="NCBIfam" id="TIGR00180">
    <property type="entry name" value="parB_part"/>
    <property type="match status" value="1"/>
</dbReference>
<feature type="compositionally biased region" description="Basic and acidic residues" evidence="5">
    <location>
        <begin position="60"/>
        <end position="70"/>
    </location>
</feature>
<dbReference type="GO" id="GO:0009295">
    <property type="term" value="C:nucleoid"/>
    <property type="evidence" value="ECO:0007669"/>
    <property type="project" value="UniProtKB-SubCell"/>
</dbReference>
<dbReference type="InterPro" id="IPR003115">
    <property type="entry name" value="ParB_N"/>
</dbReference>
<dbReference type="InterPro" id="IPR041468">
    <property type="entry name" value="HTH_ParB/Spo0J"/>
</dbReference>
<protein>
    <submittedName>
        <fullName evidence="7">ParB/RepB/Spo0J family partition protein</fullName>
    </submittedName>
</protein>
<dbReference type="CDD" id="cd16393">
    <property type="entry name" value="SPO0J_N"/>
    <property type="match status" value="1"/>
</dbReference>
<dbReference type="PANTHER" id="PTHR33375:SF1">
    <property type="entry name" value="CHROMOSOME-PARTITIONING PROTEIN PARB-RELATED"/>
    <property type="match status" value="1"/>
</dbReference>
<evidence type="ECO:0000313" key="8">
    <source>
        <dbReference type="Proteomes" id="UP000466864"/>
    </source>
</evidence>
<evidence type="ECO:0000256" key="2">
    <source>
        <dbReference type="ARBA" id="ARBA00006295"/>
    </source>
</evidence>
<dbReference type="SMART" id="SM00470">
    <property type="entry name" value="ParB"/>
    <property type="match status" value="1"/>
</dbReference>